<dbReference type="EMBL" id="QGNW01000332">
    <property type="protein sequence ID" value="RVW76299.1"/>
    <property type="molecule type" value="Genomic_DNA"/>
</dbReference>
<sequence>MDLPSHFLALQGLFWGWCFGIITGELKNASLPTTRCGSYPCWKFSPPVALVTCELMHVQVSELQAGIKDVIPFLEWVDLQGHLSSMKLVAKELDSLTSGRRT</sequence>
<evidence type="ECO:0000313" key="3">
    <source>
        <dbReference type="Proteomes" id="UP000288805"/>
    </source>
</evidence>
<evidence type="ECO:0000313" key="2">
    <source>
        <dbReference type="EMBL" id="RVW76299.1"/>
    </source>
</evidence>
<accession>A0A438GVS2</accession>
<comment type="caution">
    <text evidence="2">The sequence shown here is derived from an EMBL/GenBank/DDBJ whole genome shotgun (WGS) entry which is preliminary data.</text>
</comment>
<name>A0A438GVS2_VITVI</name>
<dbReference type="AlphaFoldDB" id="A0A438GVS2"/>
<reference evidence="2 3" key="1">
    <citation type="journal article" date="2018" name="PLoS Genet.">
        <title>Population sequencing reveals clonal diversity and ancestral inbreeding in the grapevine cultivar Chardonnay.</title>
        <authorList>
            <person name="Roach M.J."/>
            <person name="Johnson D.L."/>
            <person name="Bohlmann J."/>
            <person name="van Vuuren H.J."/>
            <person name="Jones S.J."/>
            <person name="Pretorius I.S."/>
            <person name="Schmidt S.A."/>
            <person name="Borneman A.R."/>
        </authorList>
    </citation>
    <scope>NUCLEOTIDE SEQUENCE [LARGE SCALE GENOMIC DNA]</scope>
    <source>
        <strain evidence="3">cv. Chardonnay</strain>
        <tissue evidence="2">Leaf</tissue>
    </source>
</reference>
<feature type="signal peptide" evidence="1">
    <location>
        <begin position="1"/>
        <end position="24"/>
    </location>
</feature>
<feature type="chain" id="PRO_5019313897" evidence="1">
    <location>
        <begin position="25"/>
        <end position="102"/>
    </location>
</feature>
<organism evidence="2 3">
    <name type="scientific">Vitis vinifera</name>
    <name type="common">Grape</name>
    <dbReference type="NCBI Taxonomy" id="29760"/>
    <lineage>
        <taxon>Eukaryota</taxon>
        <taxon>Viridiplantae</taxon>
        <taxon>Streptophyta</taxon>
        <taxon>Embryophyta</taxon>
        <taxon>Tracheophyta</taxon>
        <taxon>Spermatophyta</taxon>
        <taxon>Magnoliopsida</taxon>
        <taxon>eudicotyledons</taxon>
        <taxon>Gunneridae</taxon>
        <taxon>Pentapetalae</taxon>
        <taxon>rosids</taxon>
        <taxon>Vitales</taxon>
        <taxon>Vitaceae</taxon>
        <taxon>Viteae</taxon>
        <taxon>Vitis</taxon>
    </lineage>
</organism>
<evidence type="ECO:0000256" key="1">
    <source>
        <dbReference type="SAM" id="SignalP"/>
    </source>
</evidence>
<keyword evidence="1" id="KW-0732">Signal</keyword>
<gene>
    <name evidence="2" type="ORF">CK203_057670</name>
</gene>
<proteinExistence type="predicted"/>
<protein>
    <submittedName>
        <fullName evidence="2">Uncharacterized protein</fullName>
    </submittedName>
</protein>
<dbReference type="Proteomes" id="UP000288805">
    <property type="component" value="Unassembled WGS sequence"/>
</dbReference>